<evidence type="ECO:0000256" key="1">
    <source>
        <dbReference type="SAM" id="Phobius"/>
    </source>
</evidence>
<feature type="transmembrane region" description="Helical" evidence="1">
    <location>
        <begin position="43"/>
        <end position="60"/>
    </location>
</feature>
<keyword evidence="1" id="KW-0472">Membrane</keyword>
<reference evidence="2 3" key="1">
    <citation type="journal article" date="2014" name="FEMS Microbiol. Lett.">
        <title>Draft genome sequences of three Holospora species (Holospora obtusa, Holospora undulata, and Holospora elegans), endonuclear symbiotic bacteria of the ciliate Paramecium caudatum.</title>
        <authorList>
            <person name="Dohra H."/>
            <person name="Tanaka K."/>
            <person name="Suzuki T."/>
            <person name="Fujishima M."/>
            <person name="Suzuki H."/>
        </authorList>
    </citation>
    <scope>NUCLEOTIDE SEQUENCE [LARGE SCALE GENOMIC DNA]</scope>
    <source>
        <strain evidence="2 3">F1</strain>
    </source>
</reference>
<dbReference type="STRING" id="1399147.P618_200060"/>
<feature type="transmembrane region" description="Helical" evidence="1">
    <location>
        <begin position="131"/>
        <end position="151"/>
    </location>
</feature>
<dbReference type="eggNOG" id="ENOG50315S9">
    <property type="taxonomic scope" value="Bacteria"/>
</dbReference>
<gene>
    <name evidence="2" type="ORF">P618_200060</name>
</gene>
<evidence type="ECO:0000313" key="3">
    <source>
        <dbReference type="Proteomes" id="UP000019112"/>
    </source>
</evidence>
<dbReference type="Proteomes" id="UP000019112">
    <property type="component" value="Unassembled WGS sequence"/>
</dbReference>
<name>W6TFG8_HOLOB</name>
<evidence type="ECO:0000313" key="2">
    <source>
        <dbReference type="EMBL" id="ETZ07749.1"/>
    </source>
</evidence>
<keyword evidence="3" id="KW-1185">Reference proteome</keyword>
<protein>
    <submittedName>
        <fullName evidence="2">Uncharacterized protein</fullName>
    </submittedName>
</protein>
<sequence>MFFGKMMVSVFHMIKNTPFFVWGILIFLLFFGIRSIKTRQVHMVWMFLVPCLFLSFQHEMLFSERVVKFFFFFLFGTSLSIFVHQKQNIKVVKSFGSIEVPGSWLTLMILLFLFLVKYCFGYLQFMHSELFVSYLYVENFISGVGAGYFFGRSLYFMYKYLQETI</sequence>
<accession>W6TFG8</accession>
<dbReference type="EMBL" id="AWTR02000006">
    <property type="protein sequence ID" value="ETZ07749.1"/>
    <property type="molecule type" value="Genomic_DNA"/>
</dbReference>
<keyword evidence="1" id="KW-0812">Transmembrane</keyword>
<dbReference type="AlphaFoldDB" id="W6TFG8"/>
<feature type="transmembrane region" description="Helical" evidence="1">
    <location>
        <begin position="20"/>
        <end position="36"/>
    </location>
</feature>
<organism evidence="2 3">
    <name type="scientific">Holospora obtusa F1</name>
    <dbReference type="NCBI Taxonomy" id="1399147"/>
    <lineage>
        <taxon>Bacteria</taxon>
        <taxon>Pseudomonadati</taxon>
        <taxon>Pseudomonadota</taxon>
        <taxon>Alphaproteobacteria</taxon>
        <taxon>Holosporales</taxon>
        <taxon>Holosporaceae</taxon>
        <taxon>Holospora</taxon>
    </lineage>
</organism>
<proteinExistence type="predicted"/>
<keyword evidence="1" id="KW-1133">Transmembrane helix</keyword>
<feature type="transmembrane region" description="Helical" evidence="1">
    <location>
        <begin position="104"/>
        <end position="125"/>
    </location>
</feature>
<comment type="caution">
    <text evidence="2">The sequence shown here is derived from an EMBL/GenBank/DDBJ whole genome shotgun (WGS) entry which is preliminary data.</text>
</comment>
<feature type="transmembrane region" description="Helical" evidence="1">
    <location>
        <begin position="66"/>
        <end position="83"/>
    </location>
</feature>